<evidence type="ECO:0000256" key="5">
    <source>
        <dbReference type="ARBA" id="ARBA00022692"/>
    </source>
</evidence>
<keyword evidence="9" id="KW-0802">TPR repeat</keyword>
<evidence type="ECO:0000256" key="6">
    <source>
        <dbReference type="ARBA" id="ARBA00022824"/>
    </source>
</evidence>
<evidence type="ECO:0000256" key="9">
    <source>
        <dbReference type="PROSITE-ProRule" id="PRU00339"/>
    </source>
</evidence>
<keyword evidence="5 10" id="KW-0812">Transmembrane</keyword>
<dbReference type="InterPro" id="IPR005599">
    <property type="entry name" value="GPI_mannosylTrfase"/>
</dbReference>
<sequence>MNKELIHKILLTCLIIASSVYIYSVFPKLNEYKLGADEGTYYRQGKTILTNGFSGFQILAKNYVQDSSKQLEPHPLRIGHTISTAILLKIKDSIFMLSLKSWIYFILILLCSNWYIKKIWGTNSVFYIVILLSISPLITGMSKRALIDIESLFYTILALFQFLYYINNSSNKNFYLFTAFLSISCFFKETAFFLIPFYFIILLFLKLKNEKISLSKIFICCITPFLVVGIVDLILFQGLDILIEILKILFNSSNHYMNKFGNGPWFQYLIDFLLLSPFVSTMGIFFIGYCIINREKKLENMVIIALFLYLIILYSFIPKNVRFLLMNEFLLCIFSGLFIMNVYNNYKGLIYWKDIILYSGLMFLIYNGYKSFNNYFVKYNIYDPIGYNLLYAAQIIPNKELSKINSKQKILSSKELSNKFLENSLKHYQLGEYKLCIKEAKKSIQINPSADAYNNICAAYNQLKEFDNAVEACNKAIKLEPAHRLANGNLKYAISQKYN</sequence>
<dbReference type="SMART" id="SM00028">
    <property type="entry name" value="TPR"/>
    <property type="match status" value="1"/>
</dbReference>
<feature type="transmembrane region" description="Helical" evidence="10">
    <location>
        <begin position="265"/>
        <end position="291"/>
    </location>
</feature>
<keyword evidence="4" id="KW-0808">Transferase</keyword>
<evidence type="ECO:0000313" key="12">
    <source>
        <dbReference type="Proteomes" id="UP001597241"/>
    </source>
</evidence>
<comment type="caution">
    <text evidence="11">The sequence shown here is derived from an EMBL/GenBank/DDBJ whole genome shotgun (WGS) entry which is preliminary data.</text>
</comment>
<dbReference type="EMBL" id="JBHTMV010000002">
    <property type="protein sequence ID" value="MFD1292704.1"/>
    <property type="molecule type" value="Genomic_DNA"/>
</dbReference>
<dbReference type="Proteomes" id="UP001597241">
    <property type="component" value="Unassembled WGS sequence"/>
</dbReference>
<reference evidence="12" key="1">
    <citation type="journal article" date="2019" name="Int. J. Syst. Evol. Microbiol.">
        <title>The Global Catalogue of Microorganisms (GCM) 10K type strain sequencing project: providing services to taxonomists for standard genome sequencing and annotation.</title>
        <authorList>
            <consortium name="The Broad Institute Genomics Platform"/>
            <consortium name="The Broad Institute Genome Sequencing Center for Infectious Disease"/>
            <person name="Wu L."/>
            <person name="Ma J."/>
        </authorList>
    </citation>
    <scope>NUCLEOTIDE SEQUENCE [LARGE SCALE GENOMIC DNA]</scope>
    <source>
        <strain evidence="12">CCUG 62221</strain>
    </source>
</reference>
<feature type="transmembrane region" description="Helical" evidence="10">
    <location>
        <begin position="298"/>
        <end position="317"/>
    </location>
</feature>
<keyword evidence="12" id="KW-1185">Reference proteome</keyword>
<evidence type="ECO:0000256" key="4">
    <source>
        <dbReference type="ARBA" id="ARBA00022679"/>
    </source>
</evidence>
<dbReference type="InterPro" id="IPR019734">
    <property type="entry name" value="TPR_rpt"/>
</dbReference>
<evidence type="ECO:0000256" key="7">
    <source>
        <dbReference type="ARBA" id="ARBA00022989"/>
    </source>
</evidence>
<keyword evidence="3" id="KW-0328">Glycosyltransferase</keyword>
<dbReference type="RefSeq" id="WP_386807469.1">
    <property type="nucleotide sequence ID" value="NZ_JBHTMV010000002.1"/>
</dbReference>
<feature type="transmembrane region" description="Helical" evidence="10">
    <location>
        <begin position="323"/>
        <end position="343"/>
    </location>
</feature>
<comment type="subcellular location">
    <subcellularLocation>
        <location evidence="1">Endomembrane system</location>
        <topology evidence="1">Multi-pass membrane protein</topology>
    </subcellularLocation>
    <subcellularLocation>
        <location evidence="2">Endoplasmic reticulum membrane</location>
    </subcellularLocation>
</comment>
<feature type="transmembrane region" description="Helical" evidence="10">
    <location>
        <begin position="217"/>
        <end position="245"/>
    </location>
</feature>
<feature type="transmembrane region" description="Helical" evidence="10">
    <location>
        <begin position="350"/>
        <end position="369"/>
    </location>
</feature>
<dbReference type="Gene3D" id="1.25.40.10">
    <property type="entry name" value="Tetratricopeptide repeat domain"/>
    <property type="match status" value="1"/>
</dbReference>
<feature type="repeat" description="TPR" evidence="9">
    <location>
        <begin position="450"/>
        <end position="483"/>
    </location>
</feature>
<dbReference type="PROSITE" id="PS50005">
    <property type="entry name" value="TPR"/>
    <property type="match status" value="1"/>
</dbReference>
<evidence type="ECO:0000256" key="1">
    <source>
        <dbReference type="ARBA" id="ARBA00004127"/>
    </source>
</evidence>
<keyword evidence="8 10" id="KW-0472">Membrane</keyword>
<evidence type="ECO:0000256" key="3">
    <source>
        <dbReference type="ARBA" id="ARBA00022676"/>
    </source>
</evidence>
<feature type="transmembrane region" description="Helical" evidence="10">
    <location>
        <begin position="94"/>
        <end position="116"/>
    </location>
</feature>
<gene>
    <name evidence="11" type="ORF">ACFQ5N_02555</name>
</gene>
<evidence type="ECO:0000256" key="10">
    <source>
        <dbReference type="SAM" id="Phobius"/>
    </source>
</evidence>
<evidence type="ECO:0008006" key="13">
    <source>
        <dbReference type="Google" id="ProtNLM"/>
    </source>
</evidence>
<organism evidence="11 12">
    <name type="scientific">Lutibacter holmesii</name>
    <dbReference type="NCBI Taxonomy" id="1137985"/>
    <lineage>
        <taxon>Bacteria</taxon>
        <taxon>Pseudomonadati</taxon>
        <taxon>Bacteroidota</taxon>
        <taxon>Flavobacteriia</taxon>
        <taxon>Flavobacteriales</taxon>
        <taxon>Flavobacteriaceae</taxon>
        <taxon>Lutibacter</taxon>
    </lineage>
</organism>
<dbReference type="Pfam" id="PF03901">
    <property type="entry name" value="Glyco_transf_22"/>
    <property type="match status" value="1"/>
</dbReference>
<accession>A0ABW3WK91</accession>
<feature type="transmembrane region" description="Helical" evidence="10">
    <location>
        <begin position="151"/>
        <end position="167"/>
    </location>
</feature>
<proteinExistence type="predicted"/>
<dbReference type="InterPro" id="IPR011990">
    <property type="entry name" value="TPR-like_helical_dom_sf"/>
</dbReference>
<feature type="transmembrane region" description="Helical" evidence="10">
    <location>
        <begin position="6"/>
        <end position="26"/>
    </location>
</feature>
<feature type="transmembrane region" description="Helical" evidence="10">
    <location>
        <begin position="179"/>
        <end position="205"/>
    </location>
</feature>
<keyword evidence="7 10" id="KW-1133">Transmembrane helix</keyword>
<keyword evidence="6" id="KW-0256">Endoplasmic reticulum</keyword>
<evidence type="ECO:0000256" key="8">
    <source>
        <dbReference type="ARBA" id="ARBA00023136"/>
    </source>
</evidence>
<evidence type="ECO:0000313" key="11">
    <source>
        <dbReference type="EMBL" id="MFD1292704.1"/>
    </source>
</evidence>
<dbReference type="SUPFAM" id="SSF48452">
    <property type="entry name" value="TPR-like"/>
    <property type="match status" value="1"/>
</dbReference>
<dbReference type="Pfam" id="PF00515">
    <property type="entry name" value="TPR_1"/>
    <property type="match status" value="1"/>
</dbReference>
<name>A0ABW3WK91_9FLAO</name>
<protein>
    <recommendedName>
        <fullName evidence="13">Tetratricopeptide repeat protein</fullName>
    </recommendedName>
</protein>
<evidence type="ECO:0000256" key="2">
    <source>
        <dbReference type="ARBA" id="ARBA00004586"/>
    </source>
</evidence>
<feature type="transmembrane region" description="Helical" evidence="10">
    <location>
        <begin position="122"/>
        <end position="139"/>
    </location>
</feature>